<dbReference type="GO" id="GO:0006285">
    <property type="term" value="P:base-excision repair, AP site formation"/>
    <property type="evidence" value="ECO:0007669"/>
    <property type="project" value="TreeGrafter"/>
</dbReference>
<dbReference type="GO" id="GO:0046872">
    <property type="term" value="F:metal ion binding"/>
    <property type="evidence" value="ECO:0007669"/>
    <property type="project" value="UniProtKB-KW"/>
</dbReference>
<dbReference type="GO" id="GO:0141016">
    <property type="term" value="F:G/T mismatch-specific thymine-DNA glycosylase activity"/>
    <property type="evidence" value="ECO:0007669"/>
    <property type="project" value="UniProtKB-EC"/>
</dbReference>
<dbReference type="GO" id="GO:0051539">
    <property type="term" value="F:4 iron, 4 sulfur cluster binding"/>
    <property type="evidence" value="ECO:0007669"/>
    <property type="project" value="UniProtKB-UniRule"/>
</dbReference>
<accession>A0A7T9DJA7</accession>
<dbReference type="PROSITE" id="PS01155">
    <property type="entry name" value="ENDONUCLEASE_III_2"/>
    <property type="match status" value="1"/>
</dbReference>
<dbReference type="AlphaFoldDB" id="A0A7T9DJA7"/>
<dbReference type="HAMAP" id="MF_00942">
    <property type="entry name" value="Nth"/>
    <property type="match status" value="1"/>
</dbReference>
<evidence type="ECO:0000259" key="14">
    <source>
        <dbReference type="SMART" id="SM00478"/>
    </source>
</evidence>
<keyword evidence="11 13" id="KW-0326">Glycosidase</keyword>
<feature type="binding site" evidence="13">
    <location>
        <position position="201"/>
    </location>
    <ligand>
        <name>[4Fe-4S] cluster</name>
        <dbReference type="ChEBI" id="CHEBI:49883"/>
    </ligand>
</feature>
<keyword evidence="2 13" id="KW-0004">4Fe-4S</keyword>
<keyword evidence="3 13" id="KW-0479">Metal-binding</keyword>
<evidence type="ECO:0000313" key="15">
    <source>
        <dbReference type="EMBL" id="QQR92325.1"/>
    </source>
</evidence>
<dbReference type="Pfam" id="PF00633">
    <property type="entry name" value="HHH"/>
    <property type="match status" value="1"/>
</dbReference>
<dbReference type="GO" id="GO:0003677">
    <property type="term" value="F:DNA binding"/>
    <property type="evidence" value="ECO:0007669"/>
    <property type="project" value="UniProtKB-UniRule"/>
</dbReference>
<keyword evidence="10 13" id="KW-0456">Lyase</keyword>
<evidence type="ECO:0000256" key="2">
    <source>
        <dbReference type="ARBA" id="ARBA00022485"/>
    </source>
</evidence>
<feature type="binding site" evidence="13">
    <location>
        <position position="204"/>
    </location>
    <ligand>
        <name>[4Fe-4S] cluster</name>
        <dbReference type="ChEBI" id="CHEBI:49883"/>
    </ligand>
</feature>
<dbReference type="GO" id="GO:0140078">
    <property type="term" value="F:class I DNA-(apurinic or apyrimidinic site) endonuclease activity"/>
    <property type="evidence" value="ECO:0007669"/>
    <property type="project" value="UniProtKB-EC"/>
</dbReference>
<dbReference type="InterPro" id="IPR005759">
    <property type="entry name" value="Nth"/>
</dbReference>
<comment type="catalytic activity">
    <reaction evidence="12">
        <text>Hydrolyzes mismatched double-stranded DNA and polynucleotides, releasing free thymine.</text>
        <dbReference type="EC" id="3.2.2.29"/>
    </reaction>
</comment>
<comment type="catalytic activity">
    <reaction evidence="13">
        <text>2'-deoxyribonucleotide-(2'-deoxyribose 5'-phosphate)-2'-deoxyribonucleotide-DNA = a 3'-end 2'-deoxyribonucleotide-(2,3-dehydro-2,3-deoxyribose 5'-phosphate)-DNA + a 5'-end 5'-phospho-2'-deoxyribonucleoside-DNA + H(+)</text>
        <dbReference type="Rhea" id="RHEA:66592"/>
        <dbReference type="Rhea" id="RHEA-COMP:13180"/>
        <dbReference type="Rhea" id="RHEA-COMP:16897"/>
        <dbReference type="Rhea" id="RHEA-COMP:17067"/>
        <dbReference type="ChEBI" id="CHEBI:15378"/>
        <dbReference type="ChEBI" id="CHEBI:136412"/>
        <dbReference type="ChEBI" id="CHEBI:157695"/>
        <dbReference type="ChEBI" id="CHEBI:167181"/>
        <dbReference type="EC" id="4.2.99.18"/>
    </reaction>
</comment>
<dbReference type="Gene3D" id="1.10.1670.10">
    <property type="entry name" value="Helix-hairpin-Helix base-excision DNA repair enzymes (C-terminal)"/>
    <property type="match status" value="1"/>
</dbReference>
<dbReference type="Proteomes" id="UP000596004">
    <property type="component" value="Chromosome"/>
</dbReference>
<dbReference type="NCBIfam" id="TIGR01083">
    <property type="entry name" value="nth"/>
    <property type="match status" value="1"/>
</dbReference>
<keyword evidence="8 13" id="KW-0238">DNA-binding</keyword>
<evidence type="ECO:0000256" key="11">
    <source>
        <dbReference type="ARBA" id="ARBA00023295"/>
    </source>
</evidence>
<comment type="cofactor">
    <cofactor evidence="13">
        <name>[4Fe-4S] cluster</name>
        <dbReference type="ChEBI" id="CHEBI:49883"/>
    </cofactor>
    <text evidence="13">Binds 1 [4Fe-4S] cluster.</text>
</comment>
<evidence type="ECO:0000256" key="13">
    <source>
        <dbReference type="HAMAP-Rule" id="MF_00942"/>
    </source>
</evidence>
<feature type="binding site" evidence="13">
    <location>
        <position position="212"/>
    </location>
    <ligand>
        <name>[4Fe-4S] cluster</name>
        <dbReference type="ChEBI" id="CHEBI:49883"/>
    </ligand>
</feature>
<dbReference type="EMBL" id="CP064981">
    <property type="protein sequence ID" value="QQR92325.1"/>
    <property type="molecule type" value="Genomic_DNA"/>
</dbReference>
<keyword evidence="15" id="KW-0255">Endonuclease</keyword>
<keyword evidence="15" id="KW-0540">Nuclease</keyword>
<protein>
    <recommendedName>
        <fullName evidence="13">Endonuclease III</fullName>
        <ecNumber evidence="13">4.2.99.18</ecNumber>
    </recommendedName>
    <alternativeName>
        <fullName evidence="13">DNA-(apurinic or apyrimidinic site) lyase</fullName>
    </alternativeName>
</protein>
<dbReference type="SUPFAM" id="SSF48150">
    <property type="entry name" value="DNA-glycosylase"/>
    <property type="match status" value="1"/>
</dbReference>
<dbReference type="CDD" id="cd00056">
    <property type="entry name" value="ENDO3c"/>
    <property type="match status" value="1"/>
</dbReference>
<evidence type="ECO:0000256" key="10">
    <source>
        <dbReference type="ARBA" id="ARBA00023239"/>
    </source>
</evidence>
<gene>
    <name evidence="13 15" type="primary">nth</name>
    <name evidence="15" type="ORF">IPJ89_04180</name>
</gene>
<proteinExistence type="inferred from homology"/>
<dbReference type="Gene3D" id="1.10.340.30">
    <property type="entry name" value="Hypothetical protein, domain 2"/>
    <property type="match status" value="1"/>
</dbReference>
<evidence type="ECO:0000256" key="9">
    <source>
        <dbReference type="ARBA" id="ARBA00023204"/>
    </source>
</evidence>
<keyword evidence="7 13" id="KW-0411">Iron-sulfur</keyword>
<dbReference type="InterPro" id="IPR011257">
    <property type="entry name" value="DNA_glycosylase"/>
</dbReference>
<keyword evidence="6 13" id="KW-0408">Iron</keyword>
<sequence>MTETPAQLKARWKKIEHQLEKLYANPKVGLDFQNPFQLTIATILSAQCTDIRVNMVTKELFKKYKQPEDFLRVPGKELQQDIRSTGFYKNKAKNIRGCCQRLIEVFGGKVPQTMEELITLPGVGRKTANIVLWAGYGKLEGIAVDTHVFRVSRRLGLAKGNNPQKVEQELVQIVDKPKWGTFTDVLIWHGRKVCDARLPKCTPCVLFKNKLCPRIGVVKHA</sequence>
<evidence type="ECO:0000256" key="4">
    <source>
        <dbReference type="ARBA" id="ARBA00022763"/>
    </source>
</evidence>
<evidence type="ECO:0000256" key="6">
    <source>
        <dbReference type="ARBA" id="ARBA00023004"/>
    </source>
</evidence>
<evidence type="ECO:0000256" key="3">
    <source>
        <dbReference type="ARBA" id="ARBA00022723"/>
    </source>
</evidence>
<name>A0A7T9DJA7_9ARCH</name>
<dbReference type="InterPro" id="IPR003265">
    <property type="entry name" value="HhH-GPD_domain"/>
</dbReference>
<keyword evidence="4 13" id="KW-0227">DNA damage</keyword>
<dbReference type="Pfam" id="PF00730">
    <property type="entry name" value="HhH-GPD"/>
    <property type="match status" value="1"/>
</dbReference>
<dbReference type="InterPro" id="IPR004036">
    <property type="entry name" value="Endonuclease-III-like_CS2"/>
</dbReference>
<organism evidence="15">
    <name type="scientific">Candidatus Iainarchaeum sp</name>
    <dbReference type="NCBI Taxonomy" id="3101447"/>
    <lineage>
        <taxon>Archaea</taxon>
        <taxon>Candidatus Iainarchaeota</taxon>
        <taxon>Candidatus Iainarchaeia</taxon>
        <taxon>Candidatus Iainarchaeales</taxon>
        <taxon>Candidatus Iainarchaeaceae</taxon>
        <taxon>Candidatus Iainarchaeum</taxon>
    </lineage>
</organism>
<dbReference type="PANTHER" id="PTHR10359:SF18">
    <property type="entry name" value="ENDONUCLEASE III"/>
    <property type="match status" value="1"/>
</dbReference>
<keyword evidence="9 13" id="KW-0234">DNA repair</keyword>
<evidence type="ECO:0000256" key="8">
    <source>
        <dbReference type="ARBA" id="ARBA00023125"/>
    </source>
</evidence>
<evidence type="ECO:0000256" key="5">
    <source>
        <dbReference type="ARBA" id="ARBA00022801"/>
    </source>
</evidence>
<evidence type="ECO:0000256" key="1">
    <source>
        <dbReference type="ARBA" id="ARBA00008343"/>
    </source>
</evidence>
<reference evidence="15" key="1">
    <citation type="submission" date="2020-11" db="EMBL/GenBank/DDBJ databases">
        <title>Connecting structure to function with the recovery of over 1000 high-quality activated sludge metagenome-assembled genomes encoding full-length rRNA genes using long-read sequencing.</title>
        <authorList>
            <person name="Singleton C.M."/>
            <person name="Petriglieri F."/>
            <person name="Kristensen J.M."/>
            <person name="Kirkegaard R.H."/>
            <person name="Michaelsen T.Y."/>
            <person name="Andersen M.H."/>
            <person name="Karst S.M."/>
            <person name="Dueholm M.S."/>
            <person name="Nielsen P.H."/>
            <person name="Albertsen M."/>
        </authorList>
    </citation>
    <scope>NUCLEOTIDE SEQUENCE</scope>
    <source>
        <strain evidence="15">Fred_18-Q3-R57-64_BAT3C.431</strain>
    </source>
</reference>
<comment type="function">
    <text evidence="13">DNA repair enzyme that has both DNA N-glycosylase activity and AP-lyase activity. The DNA N-glycosylase activity releases various damaged pyrimidines from DNA by cleaving the N-glycosidic bond, leaving an AP (apurinic/apyrimidinic) site. The AP-lyase activity cleaves the phosphodiester bond 3' to the AP site by a beta-elimination, leaving a 3'-terminal unsaturated sugar and a product with a terminal 5'-phosphate.</text>
</comment>
<comment type="similarity">
    <text evidence="1 13">Belongs to the Nth/MutY family.</text>
</comment>
<evidence type="ECO:0000256" key="7">
    <source>
        <dbReference type="ARBA" id="ARBA00023014"/>
    </source>
</evidence>
<dbReference type="FunFam" id="1.10.340.30:FF:000001">
    <property type="entry name" value="Endonuclease III"/>
    <property type="match status" value="1"/>
</dbReference>
<dbReference type="FunFam" id="1.10.1670.10:FF:000001">
    <property type="entry name" value="Endonuclease III"/>
    <property type="match status" value="1"/>
</dbReference>
<feature type="binding site" evidence="13">
    <location>
        <position position="194"/>
    </location>
    <ligand>
        <name>[4Fe-4S] cluster</name>
        <dbReference type="ChEBI" id="CHEBI:49883"/>
    </ligand>
</feature>
<dbReference type="InterPro" id="IPR023170">
    <property type="entry name" value="HhH_base_excis_C"/>
</dbReference>
<dbReference type="InterPro" id="IPR000445">
    <property type="entry name" value="HhH_motif"/>
</dbReference>
<dbReference type="SMART" id="SM00478">
    <property type="entry name" value="ENDO3c"/>
    <property type="match status" value="1"/>
</dbReference>
<keyword evidence="5 13" id="KW-0378">Hydrolase</keyword>
<dbReference type="PIRSF" id="PIRSF001435">
    <property type="entry name" value="Nth"/>
    <property type="match status" value="1"/>
</dbReference>
<dbReference type="EC" id="4.2.99.18" evidence="13"/>
<evidence type="ECO:0000256" key="12">
    <source>
        <dbReference type="ARBA" id="ARBA00052915"/>
    </source>
</evidence>
<feature type="domain" description="HhH-GPD" evidence="14">
    <location>
        <begin position="44"/>
        <end position="192"/>
    </location>
</feature>
<dbReference type="PANTHER" id="PTHR10359">
    <property type="entry name" value="A/G-SPECIFIC ADENINE GLYCOSYLASE/ENDONUCLEASE III"/>
    <property type="match status" value="1"/>
</dbReference>